<dbReference type="RefSeq" id="WP_317276214.1">
    <property type="nucleotide sequence ID" value="NZ_JAWJWH010000005.1"/>
</dbReference>
<evidence type="ECO:0000259" key="1">
    <source>
        <dbReference type="PROSITE" id="PS51819"/>
    </source>
</evidence>
<dbReference type="Proteomes" id="UP001187203">
    <property type="component" value="Unassembled WGS sequence"/>
</dbReference>
<dbReference type="EMBL" id="JAWJWI010000005">
    <property type="protein sequence ID" value="MDV4186435.1"/>
    <property type="molecule type" value="Genomic_DNA"/>
</dbReference>
<gene>
    <name evidence="2" type="ORF">R1523_13080</name>
</gene>
<accession>A0ABU3YKT3</accession>
<dbReference type="PANTHER" id="PTHR43279:SF1">
    <property type="entry name" value="CATECHOL-2,3-DIOXYGENASE"/>
    <property type="match status" value="1"/>
</dbReference>
<dbReference type="Gene3D" id="3.10.180.10">
    <property type="entry name" value="2,3-Dihydroxybiphenyl 1,2-Dioxygenase, domain 1"/>
    <property type="match status" value="2"/>
</dbReference>
<reference evidence="3" key="1">
    <citation type="journal article" date="2023" name="Int. J. Mol. Sci.">
        <title>Genomic and Metabolic Characterization of Plant Growth-Promoting Rhizobacteria Isolated from Nodules of Clovers Grown in Non-Farmed Soil.</title>
        <authorList>
            <person name="Wojcik M."/>
            <person name="Koper P."/>
            <person name="Zebracki K."/>
            <person name="Marczak M."/>
            <person name="Mazur A."/>
        </authorList>
    </citation>
    <scope>NUCLEOTIDE SEQUENCE [LARGE SCALE GENOMIC DNA]</scope>
    <source>
        <strain evidence="3">KB12</strain>
    </source>
</reference>
<feature type="domain" description="VOC" evidence="1">
    <location>
        <begin position="9"/>
        <end position="124"/>
    </location>
</feature>
<dbReference type="InterPro" id="IPR004360">
    <property type="entry name" value="Glyas_Fos-R_dOase_dom"/>
</dbReference>
<sequence>MSATEAPLSIGRVALTVNDLDAVSTFYEDVIGLALIGRDGETALLGAGDLPLIELRHDKAAQYHPNEAGLFHTAFLLPSRRDLGLWMRHIREIGVQLDGASDHLVSEALYLHDPEGNGIEVYVDRPRSDWVRHGDEIEMATEPLDLWDLANVQGEWTGASRGTVIGHVHLQVGDVETADAFMTGPLGLTRTARLPSAGWYGSGRYHHHLAANVWQSRGAQRRSPASRGLTEIELLVAPGTLPFGLIEDPWGTQFTISAAQSRAVGPMPT</sequence>
<dbReference type="SUPFAM" id="SSF54593">
    <property type="entry name" value="Glyoxalase/Bleomycin resistance protein/Dihydroxybiphenyl dioxygenase"/>
    <property type="match status" value="2"/>
</dbReference>
<dbReference type="InterPro" id="IPR029068">
    <property type="entry name" value="Glyas_Bleomycin-R_OHBP_Dase"/>
</dbReference>
<dbReference type="PROSITE" id="PS51819">
    <property type="entry name" value="VOC"/>
    <property type="match status" value="1"/>
</dbReference>
<dbReference type="Pfam" id="PF00903">
    <property type="entry name" value="Glyoxalase"/>
    <property type="match status" value="1"/>
</dbReference>
<dbReference type="PANTHER" id="PTHR43279">
    <property type="entry name" value="CATECHOL-2,3-DIOXYGENASE"/>
    <property type="match status" value="1"/>
</dbReference>
<comment type="caution">
    <text evidence="2">The sequence shown here is derived from an EMBL/GenBank/DDBJ whole genome shotgun (WGS) entry which is preliminary data.</text>
</comment>
<proteinExistence type="predicted"/>
<evidence type="ECO:0000313" key="2">
    <source>
        <dbReference type="EMBL" id="MDV4186435.1"/>
    </source>
</evidence>
<protein>
    <submittedName>
        <fullName evidence="2">VOC family protein</fullName>
    </submittedName>
</protein>
<dbReference type="InterPro" id="IPR037523">
    <property type="entry name" value="VOC_core"/>
</dbReference>
<name>A0ABU3YKT3_9HYPH</name>
<keyword evidence="3" id="KW-1185">Reference proteome</keyword>
<evidence type="ECO:0000313" key="3">
    <source>
        <dbReference type="Proteomes" id="UP001187203"/>
    </source>
</evidence>
<organism evidence="2 3">
    <name type="scientific">Rhizobium brockwellii</name>
    <dbReference type="NCBI Taxonomy" id="3019932"/>
    <lineage>
        <taxon>Bacteria</taxon>
        <taxon>Pseudomonadati</taxon>
        <taxon>Pseudomonadota</taxon>
        <taxon>Alphaproteobacteria</taxon>
        <taxon>Hyphomicrobiales</taxon>
        <taxon>Rhizobiaceae</taxon>
        <taxon>Rhizobium/Agrobacterium group</taxon>
        <taxon>Rhizobium</taxon>
    </lineage>
</organism>